<dbReference type="Proteomes" id="UP000029672">
    <property type="component" value="Chromosome"/>
</dbReference>
<dbReference type="PRINTS" id="PR00335">
    <property type="entry name" value="KUPTAKETRKA"/>
</dbReference>
<dbReference type="Pfam" id="PF02254">
    <property type="entry name" value="TrkA_N"/>
    <property type="match status" value="2"/>
</dbReference>
<dbReference type="PANTHER" id="PTHR43833">
    <property type="entry name" value="POTASSIUM CHANNEL PROTEIN 2-RELATED-RELATED"/>
    <property type="match status" value="1"/>
</dbReference>
<dbReference type="Gene3D" id="3.40.50.720">
    <property type="entry name" value="NAD(P)-binding Rossmann-like Domain"/>
    <property type="match status" value="2"/>
</dbReference>
<evidence type="ECO:0000259" key="8">
    <source>
        <dbReference type="PROSITE" id="PS51202"/>
    </source>
</evidence>
<evidence type="ECO:0000313" key="10">
    <source>
        <dbReference type="Proteomes" id="UP000029672"/>
    </source>
</evidence>
<feature type="domain" description="RCK N-terminal" evidence="7">
    <location>
        <begin position="1"/>
        <end position="117"/>
    </location>
</feature>
<dbReference type="eggNOG" id="COG0569">
    <property type="taxonomic scope" value="Bacteria"/>
</dbReference>
<reference evidence="9 10" key="1">
    <citation type="submission" date="2014-10" db="EMBL/GenBank/DDBJ databases">
        <title>Whole genome sequence of Francisella endociliophora strain FSC1006, isolated from a laboratory culture of the marine ciliate Euplotes raikovi.</title>
        <authorList>
            <person name="Granberg M."/>
            <person name="Backman S."/>
            <person name="Lundmark E."/>
            <person name="Nilsson E."/>
            <person name="Karlsson E."/>
            <person name="Thelaus J."/>
            <person name="Ohrman C."/>
            <person name="Larkeryd A."/>
            <person name="Stenberg P."/>
        </authorList>
    </citation>
    <scope>NUCLEOTIDE SEQUENCE [LARGE SCALE GENOMIC DNA]</scope>
    <source>
        <strain evidence="9 10">FSC1006</strain>
    </source>
</reference>
<dbReference type="InterPro" id="IPR036291">
    <property type="entry name" value="NAD(P)-bd_dom_sf"/>
</dbReference>
<dbReference type="SUPFAM" id="SSF116726">
    <property type="entry name" value="TrkA C-terminal domain-like"/>
    <property type="match status" value="2"/>
</dbReference>
<dbReference type="InterPro" id="IPR006036">
    <property type="entry name" value="K_uptake_TrkA"/>
</dbReference>
<organism evidence="9 10">
    <name type="scientific">Candidatus Francisella endociliophora</name>
    <dbReference type="NCBI Taxonomy" id="653937"/>
    <lineage>
        <taxon>Bacteria</taxon>
        <taxon>Pseudomonadati</taxon>
        <taxon>Pseudomonadota</taxon>
        <taxon>Gammaproteobacteria</taxon>
        <taxon>Thiotrichales</taxon>
        <taxon>Francisellaceae</taxon>
        <taxon>Francisella</taxon>
    </lineage>
</organism>
<dbReference type="AlphaFoldDB" id="A0A097EMD9"/>
<sequence length="458" mass="51555">MRIAILGAGQLGVYLTQRLSLDHQVSVIDLNEERLGFISSAFDVQTIIGDVTKPNIMMEANFKDTDMIIAVTSDDTINIAICDMAYKLYKTPYKIARIRDTEYNRFPKLLSNIDLVIKSFFETTKRLEQLIFLSGAYFISSFFDKKVQIVGVEVSEESPLVGLAIKDIYLGLEDIKVDIISAHRGSEKLDLEDIETLIQPGDRVMYLSEKAYSSQILTIFQPKKTNIRKIFIAGINHASITLAKSLETKGYIIKMIDPSAKKCEFALNELSKSTILHYNPVNNNLLVAEGIDEADMFFALTNSDEINIMSSILAKKLGAKKTVATVNSAEYYDITRDLKLIDISISPHNFSYTTIKAFLTQVDMVRMYEVEDSEQMFVELKVHGQENMSTVIGKTISSLKLPKGLEILAIMKSDDNIPLFFASNVTIEDGNRLIIKVENKKALQTLEKLFQVMPLYIA</sequence>
<proteinExistence type="predicted"/>
<keyword evidence="6" id="KW-0406">Ion transport</keyword>
<accession>A0A097EMD9</accession>
<feature type="domain" description="RCK N-terminal" evidence="7">
    <location>
        <begin position="227"/>
        <end position="345"/>
    </location>
</feature>
<dbReference type="RefSeq" id="WP_040007774.1">
    <property type="nucleotide sequence ID" value="NZ_CP009574.1"/>
</dbReference>
<dbReference type="PROSITE" id="PS51201">
    <property type="entry name" value="RCK_N"/>
    <property type="match status" value="2"/>
</dbReference>
<dbReference type="InterPro" id="IPR050721">
    <property type="entry name" value="Trk_Ktr_HKT_K-transport"/>
</dbReference>
<dbReference type="PANTHER" id="PTHR43833:SF5">
    <property type="entry name" value="TRK SYSTEM POTASSIUM UPTAKE PROTEIN TRKA"/>
    <property type="match status" value="1"/>
</dbReference>
<evidence type="ECO:0000313" key="9">
    <source>
        <dbReference type="EMBL" id="AIT08713.1"/>
    </source>
</evidence>
<name>A0A097EMD9_9GAMM</name>
<dbReference type="Gene3D" id="3.30.70.1450">
    <property type="entry name" value="Regulator of K+ conductance, C-terminal domain"/>
    <property type="match status" value="2"/>
</dbReference>
<evidence type="ECO:0000256" key="5">
    <source>
        <dbReference type="ARBA" id="ARBA00023027"/>
    </source>
</evidence>
<dbReference type="STRING" id="1547445.LO80_01135"/>
<keyword evidence="3" id="KW-0633">Potassium transport</keyword>
<dbReference type="GO" id="GO:0005886">
    <property type="term" value="C:plasma membrane"/>
    <property type="evidence" value="ECO:0007669"/>
    <property type="project" value="InterPro"/>
</dbReference>
<protein>
    <recommendedName>
        <fullName evidence="1">Trk system potassium uptake protein TrkA</fullName>
    </recommendedName>
</protein>
<dbReference type="PROSITE" id="PS51202">
    <property type="entry name" value="RCK_C"/>
    <property type="match status" value="2"/>
</dbReference>
<dbReference type="InterPro" id="IPR003148">
    <property type="entry name" value="RCK_N"/>
</dbReference>
<dbReference type="OrthoDB" id="9775180at2"/>
<evidence type="ECO:0000256" key="1">
    <source>
        <dbReference type="ARBA" id="ARBA00017378"/>
    </source>
</evidence>
<keyword evidence="2" id="KW-0813">Transport</keyword>
<dbReference type="NCBIfam" id="NF007032">
    <property type="entry name" value="PRK09496.1-4"/>
    <property type="match status" value="1"/>
</dbReference>
<dbReference type="KEGG" id="frf:LO80_01135"/>
<feature type="domain" description="RCK C-terminal" evidence="8">
    <location>
        <begin position="137"/>
        <end position="223"/>
    </location>
</feature>
<dbReference type="HOGENOM" id="CLU_046525_0_2_6"/>
<keyword evidence="4" id="KW-0630">Potassium</keyword>
<evidence type="ECO:0000259" key="7">
    <source>
        <dbReference type="PROSITE" id="PS51201"/>
    </source>
</evidence>
<evidence type="ECO:0000256" key="6">
    <source>
        <dbReference type="ARBA" id="ARBA00023065"/>
    </source>
</evidence>
<keyword evidence="5" id="KW-0520">NAD</keyword>
<dbReference type="InterPro" id="IPR036721">
    <property type="entry name" value="RCK_C_sf"/>
</dbReference>
<evidence type="ECO:0000256" key="4">
    <source>
        <dbReference type="ARBA" id="ARBA00022958"/>
    </source>
</evidence>
<evidence type="ECO:0000256" key="2">
    <source>
        <dbReference type="ARBA" id="ARBA00022448"/>
    </source>
</evidence>
<dbReference type="EMBL" id="CP009574">
    <property type="protein sequence ID" value="AIT08713.1"/>
    <property type="molecule type" value="Genomic_DNA"/>
</dbReference>
<evidence type="ECO:0000256" key="3">
    <source>
        <dbReference type="ARBA" id="ARBA00022538"/>
    </source>
</evidence>
<feature type="domain" description="RCK C-terminal" evidence="8">
    <location>
        <begin position="365"/>
        <end position="452"/>
    </location>
</feature>
<gene>
    <name evidence="9" type="ORF">LO80_01135</name>
</gene>
<keyword evidence="10" id="KW-1185">Reference proteome</keyword>
<dbReference type="GO" id="GO:0015079">
    <property type="term" value="F:potassium ion transmembrane transporter activity"/>
    <property type="evidence" value="ECO:0007669"/>
    <property type="project" value="InterPro"/>
</dbReference>
<dbReference type="SUPFAM" id="SSF51735">
    <property type="entry name" value="NAD(P)-binding Rossmann-fold domains"/>
    <property type="match status" value="2"/>
</dbReference>
<dbReference type="InterPro" id="IPR006037">
    <property type="entry name" value="RCK_C"/>
</dbReference>
<dbReference type="NCBIfam" id="NF007031">
    <property type="entry name" value="PRK09496.1-2"/>
    <property type="match status" value="1"/>
</dbReference>